<dbReference type="CDD" id="cd04301">
    <property type="entry name" value="NAT_SF"/>
    <property type="match status" value="1"/>
</dbReference>
<dbReference type="InterPro" id="IPR036388">
    <property type="entry name" value="WH-like_DNA-bd_sf"/>
</dbReference>
<dbReference type="InterPro" id="IPR036390">
    <property type="entry name" value="WH_DNA-bd_sf"/>
</dbReference>
<dbReference type="SUPFAM" id="SSF55729">
    <property type="entry name" value="Acyl-CoA N-acyltransferases (Nat)"/>
    <property type="match status" value="1"/>
</dbReference>
<dbReference type="GO" id="GO:0003700">
    <property type="term" value="F:DNA-binding transcription factor activity"/>
    <property type="evidence" value="ECO:0007669"/>
    <property type="project" value="InterPro"/>
</dbReference>
<accession>A0A0P0R5A0</accession>
<dbReference type="SUPFAM" id="SSF46785">
    <property type="entry name" value="Winged helix' DNA-binding domain"/>
    <property type="match status" value="1"/>
</dbReference>
<dbReference type="Pfam" id="PF01047">
    <property type="entry name" value="MarR"/>
    <property type="match status" value="1"/>
</dbReference>
<dbReference type="PANTHER" id="PTHR13947:SF37">
    <property type="entry name" value="LD18367P"/>
    <property type="match status" value="1"/>
</dbReference>
<dbReference type="EMBL" id="CP012746">
    <property type="protein sequence ID" value="ALL63180.1"/>
    <property type="molecule type" value="Genomic_DNA"/>
</dbReference>
<evidence type="ECO:0000313" key="4">
    <source>
        <dbReference type="EMBL" id="ALL63180.1"/>
    </source>
</evidence>
<dbReference type="InterPro" id="IPR016181">
    <property type="entry name" value="Acyl_CoA_acyltransferase"/>
</dbReference>
<evidence type="ECO:0000259" key="2">
    <source>
        <dbReference type="PROSITE" id="PS50995"/>
    </source>
</evidence>
<protein>
    <submittedName>
        <fullName evidence="4">Transcriptional regulator, MarR family with acetyltransferase activity</fullName>
    </submittedName>
</protein>
<dbReference type="RefSeq" id="WP_035986791.1">
    <property type="nucleotide sequence ID" value="NZ_CP012746.1"/>
</dbReference>
<dbReference type="Proteomes" id="UP000019146">
    <property type="component" value="Chromosome 1"/>
</dbReference>
<sequence>MNDPAIVRAEAVRHFNRFYTQHIGALHEHLQKSPFSLTEVRVMHELSRSEHQTAAALARNLGIDSGYLSRLLSSFERRNLISRRTSEIDARQSLVSLTEAGLAAYQPLDAAALDEVGTVLARLAPHSQEQLIHAMKLIERLLDERPRHSIVTLRTPRAGEYGWLISRQAQLFTHGHGWDHTFEALLAQQAARFAQGHDTLREICWVAEQDGLIVGSALVAAISDIEASVRMLYVEPDVRRLGIGTQLINECLRFAKRAGYRTLSIESESSLDEARRLVTQAGFTEVSTAPERRFGRDLVIEQWERTL</sequence>
<gene>
    <name evidence="4" type="ORF">K788_0004048</name>
</gene>
<evidence type="ECO:0000256" key="1">
    <source>
        <dbReference type="ARBA" id="ARBA00022679"/>
    </source>
</evidence>
<name>A0A0P0R5A0_9BURK</name>
<evidence type="ECO:0000259" key="3">
    <source>
        <dbReference type="PROSITE" id="PS51186"/>
    </source>
</evidence>
<proteinExistence type="predicted"/>
<dbReference type="InterPro" id="IPR000835">
    <property type="entry name" value="HTH_MarR-typ"/>
</dbReference>
<dbReference type="GeneID" id="69967465"/>
<dbReference type="Gene3D" id="1.10.10.10">
    <property type="entry name" value="Winged helix-like DNA-binding domain superfamily/Winged helix DNA-binding domain"/>
    <property type="match status" value="1"/>
</dbReference>
<dbReference type="KEGG" id="bcai:K788_0004048"/>
<keyword evidence="1 4" id="KW-0808">Transferase</keyword>
<organism evidence="4 5">
    <name type="scientific">Paraburkholderia caribensis MBA4</name>
    <dbReference type="NCBI Taxonomy" id="1323664"/>
    <lineage>
        <taxon>Bacteria</taxon>
        <taxon>Pseudomonadati</taxon>
        <taxon>Pseudomonadota</taxon>
        <taxon>Betaproteobacteria</taxon>
        <taxon>Burkholderiales</taxon>
        <taxon>Burkholderiaceae</taxon>
        <taxon>Paraburkholderia</taxon>
    </lineage>
</organism>
<feature type="domain" description="N-acetyltransferase" evidence="3">
    <location>
        <begin position="151"/>
        <end position="305"/>
    </location>
</feature>
<dbReference type="Gene3D" id="3.40.630.30">
    <property type="match status" value="1"/>
</dbReference>
<feature type="domain" description="HTH marR-type" evidence="2">
    <location>
        <begin position="1"/>
        <end position="143"/>
    </location>
</feature>
<evidence type="ECO:0000313" key="5">
    <source>
        <dbReference type="Proteomes" id="UP000019146"/>
    </source>
</evidence>
<dbReference type="PANTHER" id="PTHR13947">
    <property type="entry name" value="GNAT FAMILY N-ACETYLTRANSFERASE"/>
    <property type="match status" value="1"/>
</dbReference>
<dbReference type="Pfam" id="PF00583">
    <property type="entry name" value="Acetyltransf_1"/>
    <property type="match status" value="1"/>
</dbReference>
<dbReference type="SMART" id="SM00347">
    <property type="entry name" value="HTH_MARR"/>
    <property type="match status" value="1"/>
</dbReference>
<dbReference type="PROSITE" id="PS50995">
    <property type="entry name" value="HTH_MARR_2"/>
    <property type="match status" value="1"/>
</dbReference>
<dbReference type="GO" id="GO:0008080">
    <property type="term" value="F:N-acetyltransferase activity"/>
    <property type="evidence" value="ECO:0007669"/>
    <property type="project" value="InterPro"/>
</dbReference>
<dbReference type="InterPro" id="IPR050769">
    <property type="entry name" value="NAT_camello-type"/>
</dbReference>
<dbReference type="AlphaFoldDB" id="A0A0P0R5A0"/>
<reference evidence="4 5" key="1">
    <citation type="journal article" date="2014" name="Genome Announc.">
        <title>Draft Genome Sequence of the Haloacid-Degrading Burkholderia caribensis Strain MBA4.</title>
        <authorList>
            <person name="Pan Y."/>
            <person name="Kong K.F."/>
            <person name="Tsang J.S."/>
        </authorList>
    </citation>
    <scope>NUCLEOTIDE SEQUENCE [LARGE SCALE GENOMIC DNA]</scope>
    <source>
        <strain evidence="4 5">MBA4</strain>
    </source>
</reference>
<dbReference type="PROSITE" id="PS51186">
    <property type="entry name" value="GNAT"/>
    <property type="match status" value="1"/>
</dbReference>
<dbReference type="InterPro" id="IPR000182">
    <property type="entry name" value="GNAT_dom"/>
</dbReference>